<dbReference type="CDD" id="cd10336">
    <property type="entry name" value="SLC6sbd_Tyt1-Like"/>
    <property type="match status" value="1"/>
</dbReference>
<feature type="transmembrane region" description="Helical" evidence="6">
    <location>
        <begin position="174"/>
        <end position="194"/>
    </location>
</feature>
<dbReference type="AlphaFoldDB" id="A0A1I0YH75"/>
<evidence type="ECO:0000256" key="3">
    <source>
        <dbReference type="ARBA" id="ARBA00022692"/>
    </source>
</evidence>
<feature type="transmembrane region" description="Helical" evidence="6">
    <location>
        <begin position="343"/>
        <end position="363"/>
    </location>
</feature>
<organism evidence="7 8">
    <name type="scientific">Clostridium frigidicarnis</name>
    <dbReference type="NCBI Taxonomy" id="84698"/>
    <lineage>
        <taxon>Bacteria</taxon>
        <taxon>Bacillati</taxon>
        <taxon>Bacillota</taxon>
        <taxon>Clostridia</taxon>
        <taxon>Eubacteriales</taxon>
        <taxon>Clostridiaceae</taxon>
        <taxon>Clostridium</taxon>
    </lineage>
</organism>
<gene>
    <name evidence="7" type="ORF">SAMN04488528_101342</name>
</gene>
<dbReference type="InterPro" id="IPR047218">
    <property type="entry name" value="YocR/YhdH-like"/>
</dbReference>
<dbReference type="STRING" id="84698.SAMN04488528_101342"/>
<proteinExistence type="predicted"/>
<dbReference type="PANTHER" id="PTHR42948:SF1">
    <property type="entry name" value="TRANSPORTER"/>
    <property type="match status" value="1"/>
</dbReference>
<evidence type="ECO:0000256" key="5">
    <source>
        <dbReference type="ARBA" id="ARBA00023136"/>
    </source>
</evidence>
<evidence type="ECO:0000256" key="1">
    <source>
        <dbReference type="ARBA" id="ARBA00004141"/>
    </source>
</evidence>
<feature type="transmembrane region" description="Helical" evidence="6">
    <location>
        <begin position="43"/>
        <end position="64"/>
    </location>
</feature>
<feature type="transmembrane region" description="Helical" evidence="6">
    <location>
        <begin position="414"/>
        <end position="436"/>
    </location>
</feature>
<accession>A0A1I0YH75</accession>
<dbReference type="SUPFAM" id="SSF161070">
    <property type="entry name" value="SNF-like"/>
    <property type="match status" value="1"/>
</dbReference>
<dbReference type="Proteomes" id="UP000198619">
    <property type="component" value="Unassembled WGS sequence"/>
</dbReference>
<dbReference type="PRINTS" id="PR00176">
    <property type="entry name" value="NANEUSMPORT"/>
</dbReference>
<dbReference type="InterPro" id="IPR000175">
    <property type="entry name" value="Na/ntran_symport"/>
</dbReference>
<protein>
    <submittedName>
        <fullName evidence="7">Neurotransmitter:Na+ symporter, NSS family</fullName>
    </submittedName>
</protein>
<evidence type="ECO:0000256" key="4">
    <source>
        <dbReference type="ARBA" id="ARBA00022989"/>
    </source>
</evidence>
<evidence type="ECO:0000313" key="7">
    <source>
        <dbReference type="EMBL" id="SFB12719.1"/>
    </source>
</evidence>
<reference evidence="7 8" key="1">
    <citation type="submission" date="2016-10" db="EMBL/GenBank/DDBJ databases">
        <authorList>
            <person name="de Groot N.N."/>
        </authorList>
    </citation>
    <scope>NUCLEOTIDE SEQUENCE [LARGE SCALE GENOMIC DNA]</scope>
    <source>
        <strain evidence="7 8">DSM 12271</strain>
    </source>
</reference>
<dbReference type="GO" id="GO:0016020">
    <property type="term" value="C:membrane"/>
    <property type="evidence" value="ECO:0007669"/>
    <property type="project" value="UniProtKB-SubCell"/>
</dbReference>
<dbReference type="InterPro" id="IPR037272">
    <property type="entry name" value="SNS_sf"/>
</dbReference>
<keyword evidence="5 6" id="KW-0472">Membrane</keyword>
<dbReference type="OrthoDB" id="9762833at2"/>
<dbReference type="NCBIfam" id="NF037979">
    <property type="entry name" value="Na_transp"/>
    <property type="match status" value="1"/>
</dbReference>
<name>A0A1I0YH75_9CLOT</name>
<keyword evidence="4 6" id="KW-1133">Transmembrane helix</keyword>
<feature type="transmembrane region" description="Helical" evidence="6">
    <location>
        <begin position="90"/>
        <end position="114"/>
    </location>
</feature>
<feature type="transmembrane region" description="Helical" evidence="6">
    <location>
        <begin position="144"/>
        <end position="162"/>
    </location>
</feature>
<keyword evidence="8" id="KW-1185">Reference proteome</keyword>
<evidence type="ECO:0000313" key="8">
    <source>
        <dbReference type="Proteomes" id="UP000198619"/>
    </source>
</evidence>
<feature type="transmembrane region" description="Helical" evidence="6">
    <location>
        <begin position="12"/>
        <end position="31"/>
    </location>
</feature>
<feature type="transmembrane region" description="Helical" evidence="6">
    <location>
        <begin position="214"/>
        <end position="240"/>
    </location>
</feature>
<dbReference type="PROSITE" id="PS50267">
    <property type="entry name" value="NA_NEUROTRAN_SYMP_3"/>
    <property type="match status" value="1"/>
</dbReference>
<sequence length="437" mass="47181">MEKREGFSSKIGFIMSCVGAAVGLGNIWMFPYKLGENGGAAFLIPYFIFVAILGTVGLISEFALGRQFKKGSFGSISQTLKKKKIKGGSIISLIPTLGLTGIFMFYTVVIGWILKYFFISVTGEISSINTEVYFSTFTGSPSAVFWHGLAVIITLIIVSFGVSNGIEKINKVIIPLLFIIFIVLIAKSLSLPGSNEGVKYLLTPDWSYLLKANTWIAAMGQAFFTVSLTGCAMVVCGSYAKKDFDIPNCAINTAFFDTLSAMLAAFMIMPAVFALGLTPTAGPALLFITVPSIFQTMQFGNLISSLFFLSIIFASISSSIAMLEGPVEAVMNITNWNRKKTTIITGISAFILSIPLSLSSTLFDNFTNFITIILSPIGALIAAIIFFYVLDPNTALSELNLGAKHKLGVWFMKLGKYIFVPTTIVVIILGIIYGGIG</sequence>
<dbReference type="Pfam" id="PF00209">
    <property type="entry name" value="SNF"/>
    <property type="match status" value="2"/>
</dbReference>
<evidence type="ECO:0000256" key="2">
    <source>
        <dbReference type="ARBA" id="ARBA00022448"/>
    </source>
</evidence>
<keyword evidence="2" id="KW-0813">Transport</keyword>
<dbReference type="EMBL" id="FOKI01000013">
    <property type="protein sequence ID" value="SFB12719.1"/>
    <property type="molecule type" value="Genomic_DNA"/>
</dbReference>
<feature type="transmembrane region" description="Helical" evidence="6">
    <location>
        <begin position="261"/>
        <end position="290"/>
    </location>
</feature>
<keyword evidence="3 6" id="KW-0812">Transmembrane</keyword>
<evidence type="ECO:0000256" key="6">
    <source>
        <dbReference type="SAM" id="Phobius"/>
    </source>
</evidence>
<dbReference type="PANTHER" id="PTHR42948">
    <property type="entry name" value="TRANSPORTER"/>
    <property type="match status" value="1"/>
</dbReference>
<comment type="subcellular location">
    <subcellularLocation>
        <location evidence="1">Membrane</location>
        <topology evidence="1">Multi-pass membrane protein</topology>
    </subcellularLocation>
</comment>
<dbReference type="RefSeq" id="WP_090041007.1">
    <property type="nucleotide sequence ID" value="NZ_FOKI01000013.1"/>
</dbReference>
<feature type="transmembrane region" description="Helical" evidence="6">
    <location>
        <begin position="302"/>
        <end position="323"/>
    </location>
</feature>
<feature type="transmembrane region" description="Helical" evidence="6">
    <location>
        <begin position="369"/>
        <end position="390"/>
    </location>
</feature>